<dbReference type="FunFam" id="2.40.20.10:FF:000002">
    <property type="entry name" value="Hepatocyte growth factor"/>
    <property type="match status" value="1"/>
</dbReference>
<keyword evidence="4 10" id="KW-0420">Kringle</keyword>
<evidence type="ECO:0000256" key="2">
    <source>
        <dbReference type="ARBA" id="ARBA00022525"/>
    </source>
</evidence>
<dbReference type="GO" id="GO:0004252">
    <property type="term" value="F:serine-type endopeptidase activity"/>
    <property type="evidence" value="ECO:0007669"/>
    <property type="project" value="InterPro"/>
</dbReference>
<dbReference type="CDD" id="cd00190">
    <property type="entry name" value="Tryp_SPc"/>
    <property type="match status" value="1"/>
</dbReference>
<dbReference type="Pfam" id="PF00051">
    <property type="entry name" value="Kringle"/>
    <property type="match status" value="3"/>
</dbReference>
<dbReference type="PROSITE" id="PS50070">
    <property type="entry name" value="KRINGLE_2"/>
    <property type="match status" value="3"/>
</dbReference>
<feature type="disulfide bond" evidence="10">
    <location>
        <begin position="242"/>
        <end position="265"/>
    </location>
</feature>
<dbReference type="InterPro" id="IPR013806">
    <property type="entry name" value="Kringle-like"/>
</dbReference>
<dbReference type="Gene3D" id="2.40.20.10">
    <property type="entry name" value="Plasminogen Kringle 4"/>
    <property type="match status" value="2"/>
</dbReference>
<dbReference type="PROSITE" id="PS50240">
    <property type="entry name" value="TRYPSIN_DOM"/>
    <property type="match status" value="1"/>
</dbReference>
<dbReference type="GO" id="GO:0005615">
    <property type="term" value="C:extracellular space"/>
    <property type="evidence" value="ECO:0007669"/>
    <property type="project" value="TreeGrafter"/>
</dbReference>
<keyword evidence="3 9" id="KW-0721">Serine protease homolog</keyword>
<dbReference type="CDD" id="cd01099">
    <property type="entry name" value="PAN_AP_HGF"/>
    <property type="match status" value="1"/>
</dbReference>
<dbReference type="FunFam" id="2.40.10.10:FF:000002">
    <property type="entry name" value="Transmembrane protease serine"/>
    <property type="match status" value="1"/>
</dbReference>
<dbReference type="SUPFAM" id="SSF57440">
    <property type="entry name" value="Kringle-like"/>
    <property type="match status" value="3"/>
</dbReference>
<evidence type="ECO:0000259" key="15">
    <source>
        <dbReference type="PROSITE" id="PS50948"/>
    </source>
</evidence>
<dbReference type="PROSITE" id="PS50948">
    <property type="entry name" value="PAN"/>
    <property type="match status" value="1"/>
</dbReference>
<comment type="similarity">
    <text evidence="8">Belongs to the peptidase S1 family. CLIP subfamily.</text>
</comment>
<dbReference type="InterPro" id="IPR000001">
    <property type="entry name" value="Kringle"/>
</dbReference>
<accession>A0A401T7K4</accession>
<evidence type="ECO:0000256" key="1">
    <source>
        <dbReference type="ARBA" id="ARBA00004613"/>
    </source>
</evidence>
<feature type="domain" description="Peptidase S1" evidence="14">
    <location>
        <begin position="393"/>
        <end position="618"/>
    </location>
</feature>
<dbReference type="Pfam" id="PF00024">
    <property type="entry name" value="PAN_1"/>
    <property type="match status" value="1"/>
</dbReference>
<evidence type="ECO:0000256" key="11">
    <source>
        <dbReference type="SAM" id="MobiDB-lite"/>
    </source>
</evidence>
<evidence type="ECO:0000256" key="10">
    <source>
        <dbReference type="PROSITE-ProRule" id="PRU00121"/>
    </source>
</evidence>
<feature type="domain" description="Kringle" evidence="13">
    <location>
        <begin position="215"/>
        <end position="271"/>
    </location>
</feature>
<dbReference type="GO" id="GO:0006508">
    <property type="term" value="P:proteolysis"/>
    <property type="evidence" value="ECO:0007669"/>
    <property type="project" value="InterPro"/>
</dbReference>
<dbReference type="OMA" id="YQIPRCT"/>
<dbReference type="PIRSF" id="PIRSF001152">
    <property type="entry name" value="HGF_MST1"/>
    <property type="match status" value="1"/>
</dbReference>
<dbReference type="CDD" id="cd00108">
    <property type="entry name" value="KR"/>
    <property type="match status" value="2"/>
</dbReference>
<dbReference type="Gene3D" id="2.40.10.10">
    <property type="entry name" value="Trypsin-like serine proteases"/>
    <property type="match status" value="2"/>
</dbReference>
<keyword evidence="7 10" id="KW-1015">Disulfide bond</keyword>
<keyword evidence="2" id="KW-0964">Secreted</keyword>
<dbReference type="GO" id="GO:0046425">
    <property type="term" value="P:regulation of receptor signaling pathway via JAK-STAT"/>
    <property type="evidence" value="ECO:0007669"/>
    <property type="project" value="TreeGrafter"/>
</dbReference>
<evidence type="ECO:0000256" key="3">
    <source>
        <dbReference type="ARBA" id="ARBA00022542"/>
    </source>
</evidence>
<organism evidence="16 17">
    <name type="scientific">Chiloscyllium punctatum</name>
    <name type="common">Brownbanded bambooshark</name>
    <name type="synonym">Hemiscyllium punctatum</name>
    <dbReference type="NCBI Taxonomy" id="137246"/>
    <lineage>
        <taxon>Eukaryota</taxon>
        <taxon>Metazoa</taxon>
        <taxon>Chordata</taxon>
        <taxon>Craniata</taxon>
        <taxon>Vertebrata</taxon>
        <taxon>Chondrichthyes</taxon>
        <taxon>Elasmobranchii</taxon>
        <taxon>Galeomorphii</taxon>
        <taxon>Galeoidea</taxon>
        <taxon>Orectolobiformes</taxon>
        <taxon>Hemiscylliidae</taxon>
        <taxon>Chiloscyllium</taxon>
    </lineage>
</organism>
<evidence type="ECO:0000313" key="16">
    <source>
        <dbReference type="EMBL" id="GCC38651.1"/>
    </source>
</evidence>
<dbReference type="Pfam" id="PF00089">
    <property type="entry name" value="Trypsin"/>
    <property type="match status" value="1"/>
</dbReference>
<dbReference type="SUPFAM" id="SSF57414">
    <property type="entry name" value="Hairpin loop containing domain-like"/>
    <property type="match status" value="1"/>
</dbReference>
<proteinExistence type="inferred from homology"/>
<gene>
    <name evidence="16" type="ORF">chiPu_0017166</name>
</gene>
<feature type="chain" id="PRO_5019266514" description="Hepatocyte growth factor" evidence="12">
    <location>
        <begin position="19"/>
        <end position="619"/>
    </location>
</feature>
<dbReference type="Proteomes" id="UP000287033">
    <property type="component" value="Unassembled WGS sequence"/>
</dbReference>
<dbReference type="SMART" id="SM00130">
    <property type="entry name" value="KR"/>
    <property type="match status" value="3"/>
</dbReference>
<evidence type="ECO:0000256" key="12">
    <source>
        <dbReference type="SAM" id="SignalP"/>
    </source>
</evidence>
<feature type="compositionally biased region" description="Basic and acidic residues" evidence="11">
    <location>
        <begin position="377"/>
        <end position="390"/>
    </location>
</feature>
<dbReference type="GO" id="GO:0030971">
    <property type="term" value="F:receptor tyrosine kinase binding"/>
    <property type="evidence" value="ECO:0007669"/>
    <property type="project" value="TreeGrafter"/>
</dbReference>
<dbReference type="OrthoDB" id="41905at2759"/>
<dbReference type="InterPro" id="IPR024174">
    <property type="entry name" value="HGF/MST1"/>
</dbReference>
<comment type="caution">
    <text evidence="10">Lacks conserved residue(s) required for the propagation of feature annotation.</text>
</comment>
<dbReference type="InterPro" id="IPR050759">
    <property type="entry name" value="Serine_protease_kringle"/>
</dbReference>
<dbReference type="InterPro" id="IPR009003">
    <property type="entry name" value="Peptidase_S1_PA"/>
</dbReference>
<dbReference type="SMART" id="SM00473">
    <property type="entry name" value="PAN_AP"/>
    <property type="match status" value="1"/>
</dbReference>
<dbReference type="InterPro" id="IPR043504">
    <property type="entry name" value="Peptidase_S1_PA_chymotrypsin"/>
</dbReference>
<keyword evidence="17" id="KW-1185">Reference proteome</keyword>
<comment type="similarity">
    <text evidence="9">Belongs to the peptidase S1 family. Plasminogen subfamily.</text>
</comment>
<dbReference type="SUPFAM" id="SSF50494">
    <property type="entry name" value="Trypsin-like serine proteases"/>
    <property type="match status" value="1"/>
</dbReference>
<dbReference type="InterPro" id="IPR018056">
    <property type="entry name" value="Kringle_CS"/>
</dbReference>
<evidence type="ECO:0000256" key="8">
    <source>
        <dbReference type="ARBA" id="ARBA00024195"/>
    </source>
</evidence>
<evidence type="ECO:0000256" key="9">
    <source>
        <dbReference type="PIRNR" id="PIRNR001152"/>
    </source>
</evidence>
<dbReference type="PANTHER" id="PTHR24261:SF12">
    <property type="entry name" value="HEPATOCYTE GROWTH FACTOR-LIKE PROTEIN-RELATED"/>
    <property type="match status" value="1"/>
</dbReference>
<protein>
    <recommendedName>
        <fullName evidence="18">Hepatocyte growth factor</fullName>
    </recommendedName>
</protein>
<evidence type="ECO:0000313" key="17">
    <source>
        <dbReference type="Proteomes" id="UP000287033"/>
    </source>
</evidence>
<evidence type="ECO:0000256" key="5">
    <source>
        <dbReference type="ARBA" id="ARBA00022729"/>
    </source>
</evidence>
<evidence type="ECO:0000256" key="6">
    <source>
        <dbReference type="ARBA" id="ARBA00022737"/>
    </source>
</evidence>
<dbReference type="SMART" id="SM00020">
    <property type="entry name" value="Tryp_SPc"/>
    <property type="match status" value="1"/>
</dbReference>
<dbReference type="PRINTS" id="PR00018">
    <property type="entry name" value="KRINGLE"/>
</dbReference>
<feature type="domain" description="Kringle" evidence="13">
    <location>
        <begin position="104"/>
        <end position="183"/>
    </location>
</feature>
<dbReference type="PRINTS" id="PR00722">
    <property type="entry name" value="CHYMOTRYPSIN"/>
</dbReference>
<evidence type="ECO:0000259" key="13">
    <source>
        <dbReference type="PROSITE" id="PS50070"/>
    </source>
</evidence>
<dbReference type="PROSITE" id="PS00021">
    <property type="entry name" value="KRINGLE_1"/>
    <property type="match status" value="2"/>
</dbReference>
<dbReference type="InterPro" id="IPR001314">
    <property type="entry name" value="Peptidase_S1A"/>
</dbReference>
<name>A0A401T7K4_CHIPU</name>
<feature type="domain" description="Kringle" evidence="13">
    <location>
        <begin position="279"/>
        <end position="358"/>
    </location>
</feature>
<evidence type="ECO:0000259" key="14">
    <source>
        <dbReference type="PROSITE" id="PS50240"/>
    </source>
</evidence>
<dbReference type="AlphaFoldDB" id="A0A401T7K4"/>
<feature type="signal peptide" evidence="12">
    <location>
        <begin position="1"/>
        <end position="18"/>
    </location>
</feature>
<dbReference type="InterPro" id="IPR001254">
    <property type="entry name" value="Trypsin_dom"/>
</dbReference>
<comment type="subcellular location">
    <subcellularLocation>
        <location evidence="1">Secreted</location>
    </subcellularLocation>
</comment>
<reference evidence="16 17" key="1">
    <citation type="journal article" date="2018" name="Nat. Ecol. Evol.">
        <title>Shark genomes provide insights into elasmobranch evolution and the origin of vertebrates.</title>
        <authorList>
            <person name="Hara Y"/>
            <person name="Yamaguchi K"/>
            <person name="Onimaru K"/>
            <person name="Kadota M"/>
            <person name="Koyanagi M"/>
            <person name="Keeley SD"/>
            <person name="Tatsumi K"/>
            <person name="Tanaka K"/>
            <person name="Motone F"/>
            <person name="Kageyama Y"/>
            <person name="Nozu R"/>
            <person name="Adachi N"/>
            <person name="Nishimura O"/>
            <person name="Nakagawa R"/>
            <person name="Tanegashima C"/>
            <person name="Kiyatake I"/>
            <person name="Matsumoto R"/>
            <person name="Murakumo K"/>
            <person name="Nishida K"/>
            <person name="Terakita A"/>
            <person name="Kuratani S"/>
            <person name="Sato K"/>
            <person name="Hyodo S Kuraku.S."/>
        </authorList>
    </citation>
    <scope>NUCLEOTIDE SEQUENCE [LARGE SCALE GENOMIC DNA]</scope>
</reference>
<comment type="caution">
    <text evidence="16">The sequence shown here is derived from an EMBL/GenBank/DDBJ whole genome shotgun (WGS) entry which is preliminary data.</text>
</comment>
<dbReference type="InterPro" id="IPR038178">
    <property type="entry name" value="Kringle_sf"/>
</dbReference>
<feature type="region of interest" description="Disordered" evidence="11">
    <location>
        <begin position="375"/>
        <end position="402"/>
    </location>
</feature>
<feature type="domain" description="Apple" evidence="15">
    <location>
        <begin position="21"/>
        <end position="100"/>
    </location>
</feature>
<dbReference type="Gene3D" id="3.50.4.10">
    <property type="entry name" value="Hepatocyte Growth Factor"/>
    <property type="match status" value="1"/>
</dbReference>
<evidence type="ECO:0008006" key="18">
    <source>
        <dbReference type="Google" id="ProtNLM"/>
    </source>
</evidence>
<evidence type="ECO:0000256" key="4">
    <source>
        <dbReference type="ARBA" id="ARBA00022572"/>
    </source>
</evidence>
<dbReference type="EMBL" id="BEZZ01001223">
    <property type="protein sequence ID" value="GCC38651.1"/>
    <property type="molecule type" value="Genomic_DNA"/>
</dbReference>
<keyword evidence="5 12" id="KW-0732">Signal</keyword>
<keyword evidence="6" id="KW-0677">Repeat</keyword>
<dbReference type="InterPro" id="IPR003609">
    <property type="entry name" value="Pan_app"/>
</dbReference>
<dbReference type="PANTHER" id="PTHR24261">
    <property type="entry name" value="PLASMINOGEN-RELATED"/>
    <property type="match status" value="1"/>
</dbReference>
<sequence length="619" mass="70390">MKSFCVLIFVLSSELVVGQRSPLNDYHRSKGVQLHRPSYWAQEMPFSEEDCAIHCTRTLSCRAFNYNLQSKQCQMLDWTSQETGTERQRHNHVDLYEKKDYMRECIVNKGVTYRGYRYITKSGKMCQHWSTNVPHEHRNSPSQFPRKGLDLNYCRNPDNDENGPWCYTTDWHTRLEDCGIKRCDEGTLRRIWTIITAAIPMGHAVPGVIPLTLQWSANIATYGNVTLPQGETSSQGLEENYCRNPDGSEAPWCFTKDRGVRTAFCFQLERCNDDIEPEDCYTGNGTTYRGFVSKTRKGIPCQMWNTNSPHRPRVTPQTHPNAGLLKNYCRNPDGDSHGPWCYTSDPKVQWDYCAIRTCNGHAKATNKEDPASVEFESCGRREDRPVENKKSRMLRGTPGNSPWTVSLRNREGKHFCGGSLVRRNWIISMKQCFSSCYAEFRGYEALMGTILKDPRSDDPDKQAIPIRRAVCGPKHSNLIMLELERPATLNSRVALICLPPQGYIVPEGTSCEIAGWGETQGTGRDDVLNILVMPVISNKVCNLYYRGRLAETEICAGTVLRGFGACERDYGGPLACFTHSCWVLEGVIIPRRGCGRPNHPGIFVRVAMYVDWIKKVIEL</sequence>
<evidence type="ECO:0000256" key="7">
    <source>
        <dbReference type="ARBA" id="ARBA00023157"/>
    </source>
</evidence>
<dbReference type="STRING" id="137246.A0A401T7K4"/>